<evidence type="ECO:0000256" key="1">
    <source>
        <dbReference type="SAM" id="SignalP"/>
    </source>
</evidence>
<proteinExistence type="predicted"/>
<protein>
    <recommendedName>
        <fullName evidence="4">LRRNT domain-containing protein</fullName>
    </recommendedName>
</protein>
<comment type="caution">
    <text evidence="2">The sequence shown here is derived from an EMBL/GenBank/DDBJ whole genome shotgun (WGS) entry which is preliminary data.</text>
</comment>
<evidence type="ECO:0000313" key="3">
    <source>
        <dbReference type="Proteomes" id="UP000298663"/>
    </source>
</evidence>
<dbReference type="InterPro" id="IPR032675">
    <property type="entry name" value="LRR_dom_sf"/>
</dbReference>
<evidence type="ECO:0000313" key="2">
    <source>
        <dbReference type="EMBL" id="TMS36040.1"/>
    </source>
</evidence>
<feature type="chain" id="PRO_5021012452" description="LRRNT domain-containing protein" evidence="1">
    <location>
        <begin position="20"/>
        <end position="205"/>
    </location>
</feature>
<organism evidence="2 3">
    <name type="scientific">Steinernema carpocapsae</name>
    <name type="common">Entomopathogenic nematode</name>
    <dbReference type="NCBI Taxonomy" id="34508"/>
    <lineage>
        <taxon>Eukaryota</taxon>
        <taxon>Metazoa</taxon>
        <taxon>Ecdysozoa</taxon>
        <taxon>Nematoda</taxon>
        <taxon>Chromadorea</taxon>
        <taxon>Rhabditida</taxon>
        <taxon>Tylenchina</taxon>
        <taxon>Panagrolaimomorpha</taxon>
        <taxon>Strongyloidoidea</taxon>
        <taxon>Steinernematidae</taxon>
        <taxon>Steinernema</taxon>
    </lineage>
</organism>
<dbReference type="OrthoDB" id="5834526at2759"/>
<keyword evidence="1" id="KW-0732">Signal</keyword>
<dbReference type="Gene3D" id="3.80.10.10">
    <property type="entry name" value="Ribonuclease Inhibitor"/>
    <property type="match status" value="1"/>
</dbReference>
<dbReference type="AlphaFoldDB" id="A0A4U8URU6"/>
<accession>A0A4U8URU6</accession>
<gene>
    <name evidence="2" type="ORF">L596_003306</name>
</gene>
<reference evidence="2 3" key="2">
    <citation type="journal article" date="2019" name="G3 (Bethesda)">
        <title>Hybrid Assembly of the Genome of the Entomopathogenic Nematode Steinernema carpocapsae Identifies the X-Chromosome.</title>
        <authorList>
            <person name="Serra L."/>
            <person name="Macchietto M."/>
            <person name="Macias-Munoz A."/>
            <person name="McGill C.J."/>
            <person name="Rodriguez I.M."/>
            <person name="Rodriguez B."/>
            <person name="Murad R."/>
            <person name="Mortazavi A."/>
        </authorList>
    </citation>
    <scope>NUCLEOTIDE SEQUENCE [LARGE SCALE GENOMIC DNA]</scope>
    <source>
        <strain evidence="2 3">ALL</strain>
    </source>
</reference>
<reference evidence="2 3" key="1">
    <citation type="journal article" date="2015" name="Genome Biol.">
        <title>Comparative genomics of Steinernema reveals deeply conserved gene regulatory networks.</title>
        <authorList>
            <person name="Dillman A.R."/>
            <person name="Macchietto M."/>
            <person name="Porter C.F."/>
            <person name="Rogers A."/>
            <person name="Williams B."/>
            <person name="Antoshechkin I."/>
            <person name="Lee M.M."/>
            <person name="Goodwin Z."/>
            <person name="Lu X."/>
            <person name="Lewis E.E."/>
            <person name="Goodrich-Blair H."/>
            <person name="Stock S.P."/>
            <person name="Adams B.J."/>
            <person name="Sternberg P.W."/>
            <person name="Mortazavi A."/>
        </authorList>
    </citation>
    <scope>NUCLEOTIDE SEQUENCE [LARGE SCALE GENOMIC DNA]</scope>
    <source>
        <strain evidence="2 3">ALL</strain>
    </source>
</reference>
<keyword evidence="3" id="KW-1185">Reference proteome</keyword>
<sequence>MLLSPTLWAFFLAISTSSAYIFTCLDDCNCDTDEEVIHCQNGARTELKLPDTRLRGFMVIAMNRNNLKHLPSEEMLKEKFPDLLAIDLDGNHEFDCNTLPHYSKVKLILNCSGEDDDRSNIVQEVGKPTDECNVACQLEKHLKSLQQYAKKIWIIVKQKVAKFDKDEFMQDVQDFFSKIAKKFANAQREFLKAKTNPQPKEADDS</sequence>
<dbReference type="Proteomes" id="UP000298663">
    <property type="component" value="Unassembled WGS sequence"/>
</dbReference>
<dbReference type="EMBL" id="AZBU02000001">
    <property type="protein sequence ID" value="TMS36040.1"/>
    <property type="molecule type" value="Genomic_DNA"/>
</dbReference>
<name>A0A4U8URU6_STECR</name>
<evidence type="ECO:0008006" key="4">
    <source>
        <dbReference type="Google" id="ProtNLM"/>
    </source>
</evidence>
<feature type="signal peptide" evidence="1">
    <location>
        <begin position="1"/>
        <end position="19"/>
    </location>
</feature>